<keyword evidence="5 7" id="KW-0862">Zinc</keyword>
<evidence type="ECO:0000256" key="4">
    <source>
        <dbReference type="ARBA" id="ARBA00022808"/>
    </source>
</evidence>
<feature type="binding site" evidence="7">
    <location>
        <position position="74"/>
    </location>
    <ligand>
        <name>4-imidazolone-5-propanoate</name>
        <dbReference type="ChEBI" id="CHEBI:77893"/>
    </ligand>
</feature>
<feature type="binding site" evidence="7">
    <location>
        <position position="220"/>
    </location>
    <ligand>
        <name>Zn(2+)</name>
        <dbReference type="ChEBI" id="CHEBI:29105"/>
    </ligand>
</feature>
<feature type="binding site" evidence="7">
    <location>
        <position position="220"/>
    </location>
    <ligand>
        <name>Fe(3+)</name>
        <dbReference type="ChEBI" id="CHEBI:29034"/>
    </ligand>
</feature>
<dbReference type="InterPro" id="IPR032466">
    <property type="entry name" value="Metal_Hydrolase"/>
</dbReference>
<organism evidence="9 10">
    <name type="scientific">Microbacterium marinilacus</name>
    <dbReference type="NCBI Taxonomy" id="415209"/>
    <lineage>
        <taxon>Bacteria</taxon>
        <taxon>Bacillati</taxon>
        <taxon>Actinomycetota</taxon>
        <taxon>Actinomycetes</taxon>
        <taxon>Micrococcales</taxon>
        <taxon>Microbacteriaceae</taxon>
        <taxon>Microbacterium</taxon>
    </lineage>
</organism>
<feature type="binding site" evidence="7">
    <location>
        <position position="294"/>
    </location>
    <ligand>
        <name>Zn(2+)</name>
        <dbReference type="ChEBI" id="CHEBI:29105"/>
    </ligand>
</feature>
<dbReference type="SUPFAM" id="SSF51556">
    <property type="entry name" value="Metallo-dependent hydrolases"/>
    <property type="match status" value="1"/>
</dbReference>
<evidence type="ECO:0000256" key="2">
    <source>
        <dbReference type="ARBA" id="ARBA00022723"/>
    </source>
</evidence>
<feature type="binding site" evidence="7">
    <location>
        <position position="132"/>
    </location>
    <ligand>
        <name>4-imidazolone-5-propanoate</name>
        <dbReference type="ChEBI" id="CHEBI:77893"/>
    </ligand>
</feature>
<evidence type="ECO:0000256" key="7">
    <source>
        <dbReference type="HAMAP-Rule" id="MF_00372"/>
    </source>
</evidence>
<dbReference type="Proteomes" id="UP001410795">
    <property type="component" value="Unassembled WGS sequence"/>
</dbReference>
<evidence type="ECO:0000256" key="1">
    <source>
        <dbReference type="ARBA" id="ARBA00012864"/>
    </source>
</evidence>
<dbReference type="Gene3D" id="3.20.20.140">
    <property type="entry name" value="Metal-dependent hydrolases"/>
    <property type="match status" value="1"/>
</dbReference>
<dbReference type="InterPro" id="IPR011059">
    <property type="entry name" value="Metal-dep_hydrolase_composite"/>
</dbReference>
<dbReference type="Gene3D" id="2.30.40.10">
    <property type="entry name" value="Urease, subunit C, domain 1"/>
    <property type="match status" value="1"/>
</dbReference>
<evidence type="ECO:0000256" key="3">
    <source>
        <dbReference type="ARBA" id="ARBA00022801"/>
    </source>
</evidence>
<comment type="similarity">
    <text evidence="7">Belongs to the metallo-dependent hydrolases superfamily. HutI family.</text>
</comment>
<keyword evidence="7" id="KW-0963">Cytoplasm</keyword>
<dbReference type="Pfam" id="PF01979">
    <property type="entry name" value="Amidohydro_1"/>
    <property type="match status" value="1"/>
</dbReference>
<dbReference type="PANTHER" id="PTHR42752">
    <property type="entry name" value="IMIDAZOLONEPROPIONASE"/>
    <property type="match status" value="1"/>
</dbReference>
<comment type="function">
    <text evidence="7">Catalyzes the hydrolytic cleavage of the carbon-nitrogen bond in imidazolone-5-propanoate to yield N-formimidoyl-L-glutamate. It is the third step in the universal histidine degradation pathway.</text>
</comment>
<keyword evidence="10" id="KW-1185">Reference proteome</keyword>
<evidence type="ECO:0000259" key="8">
    <source>
        <dbReference type="Pfam" id="PF01979"/>
    </source>
</evidence>
<feature type="binding site" evidence="7">
    <location>
        <position position="298"/>
    </location>
    <ligand>
        <name>N-formimidoyl-L-glutamate</name>
        <dbReference type="ChEBI" id="CHEBI:58928"/>
    </ligand>
</feature>
<comment type="subcellular location">
    <subcellularLocation>
        <location evidence="7">Cytoplasm</location>
    </subcellularLocation>
</comment>
<feature type="binding site" evidence="7">
    <location>
        <position position="67"/>
    </location>
    <ligand>
        <name>Zn(2+)</name>
        <dbReference type="ChEBI" id="CHEBI:29105"/>
    </ligand>
</feature>
<keyword evidence="6 7" id="KW-0408">Iron</keyword>
<keyword evidence="2 7" id="KW-0479">Metal-binding</keyword>
<dbReference type="EMBL" id="BAAAYV010000025">
    <property type="protein sequence ID" value="GAA3668433.1"/>
    <property type="molecule type" value="Genomic_DNA"/>
</dbReference>
<dbReference type="SUPFAM" id="SSF51338">
    <property type="entry name" value="Composite domain of metallo-dependent hydrolases"/>
    <property type="match status" value="1"/>
</dbReference>
<proteinExistence type="inferred from homology"/>
<keyword evidence="3 7" id="KW-0378">Hydrolase</keyword>
<feature type="binding site" evidence="7">
    <location>
        <position position="299"/>
    </location>
    <ligand>
        <name>4-imidazolone-5-propanoate</name>
        <dbReference type="ChEBI" id="CHEBI:77893"/>
    </ligand>
</feature>
<dbReference type="InterPro" id="IPR005920">
    <property type="entry name" value="HutI"/>
</dbReference>
<dbReference type="NCBIfam" id="TIGR01224">
    <property type="entry name" value="hutI"/>
    <property type="match status" value="1"/>
</dbReference>
<feature type="binding site" evidence="7">
    <location>
        <position position="223"/>
    </location>
    <ligand>
        <name>4-imidazolone-5-propanoate</name>
        <dbReference type="ChEBI" id="CHEBI:77893"/>
    </ligand>
</feature>
<evidence type="ECO:0000256" key="5">
    <source>
        <dbReference type="ARBA" id="ARBA00022833"/>
    </source>
</evidence>
<feature type="domain" description="Amidohydrolase-related" evidence="8">
    <location>
        <begin position="57"/>
        <end position="368"/>
    </location>
</feature>
<dbReference type="EC" id="3.5.2.7" evidence="1 7"/>
<feature type="binding site" evidence="7">
    <location>
        <position position="67"/>
    </location>
    <ligand>
        <name>Fe(3+)</name>
        <dbReference type="ChEBI" id="CHEBI:29034"/>
    </ligand>
</feature>
<feature type="binding site" evidence="7">
    <location>
        <position position="296"/>
    </location>
    <ligand>
        <name>N-formimidoyl-L-glutamate</name>
        <dbReference type="ChEBI" id="CHEBI:58928"/>
    </ligand>
</feature>
<keyword evidence="4 7" id="KW-0369">Histidine metabolism</keyword>
<evidence type="ECO:0000313" key="9">
    <source>
        <dbReference type="EMBL" id="GAA3668433.1"/>
    </source>
</evidence>
<sequence length="386" mass="40105">MTAEILTGIAELTTNDAELGRLHDAAIVVEDGLIAWVGPAADAPDADARTDLGGRALLPGWVDSHTHLVFSGDRSTEFEHRMAGHAYAAGGIRTTVAATRDAGDDDLREGLRARRRAARAQGTTWMEIKTGYGLDVAEEARLARLASEVSPDVTFLGAHVVPPGVDADDYVDLVAGEMLEAVKPWARWIDVFCETGAFSPEQSRVVLEAGRAAGLGLRVHGNQLGEGDGVRLAVELGAASVDHCNHLSAADVDALGGSDTVATLLPACDLSTREPFPPARALLDAGATLAIASNANPGTSYTTSMPFCVATAVLQMRLTVEEAVWAATAGGARALGRHTGPGAVGGIAPGFRADLLAIDAPSVAHFAYRPGMDLTHAVWEGGVRAV</sequence>
<comment type="catalytic activity">
    <reaction evidence="7">
        <text>4-imidazolone-5-propanoate + H2O = N-formimidoyl-L-glutamate</text>
        <dbReference type="Rhea" id="RHEA:23660"/>
        <dbReference type="ChEBI" id="CHEBI:15377"/>
        <dbReference type="ChEBI" id="CHEBI:58928"/>
        <dbReference type="ChEBI" id="CHEBI:77893"/>
        <dbReference type="EC" id="3.5.2.7"/>
    </reaction>
</comment>
<name>A0ABP7BRW0_9MICO</name>
<dbReference type="RefSeq" id="WP_221858096.1">
    <property type="nucleotide sequence ID" value="NZ_BAAAYV010000025.1"/>
</dbReference>
<feature type="binding site" evidence="7">
    <location>
        <position position="132"/>
    </location>
    <ligand>
        <name>N-formimidoyl-L-glutamate</name>
        <dbReference type="ChEBI" id="CHEBI:58928"/>
    </ligand>
</feature>
<feature type="binding site" evidence="7">
    <location>
        <position position="159"/>
    </location>
    <ligand>
        <name>4-imidazolone-5-propanoate</name>
        <dbReference type="ChEBI" id="CHEBI:77893"/>
    </ligand>
</feature>
<evidence type="ECO:0000256" key="6">
    <source>
        <dbReference type="ARBA" id="ARBA00023004"/>
    </source>
</evidence>
<feature type="binding site" evidence="7">
    <location>
        <position position="65"/>
    </location>
    <ligand>
        <name>Fe(3+)</name>
        <dbReference type="ChEBI" id="CHEBI:29034"/>
    </ligand>
</feature>
<protein>
    <recommendedName>
        <fullName evidence="1 7">Imidazolonepropionase</fullName>
        <ecNumber evidence="1 7">3.5.2.7</ecNumber>
    </recommendedName>
    <alternativeName>
        <fullName evidence="7">Imidazolone-5-propionate hydrolase</fullName>
    </alternativeName>
</protein>
<comment type="caution">
    <text evidence="9">The sequence shown here is derived from an EMBL/GenBank/DDBJ whole genome shotgun (WGS) entry which is preliminary data.</text>
</comment>
<gene>
    <name evidence="7 9" type="primary">hutI</name>
    <name evidence="9" type="ORF">GCM10022202_33100</name>
</gene>
<feature type="binding site" evidence="7">
    <location>
        <position position="65"/>
    </location>
    <ligand>
        <name>Zn(2+)</name>
        <dbReference type="ChEBI" id="CHEBI:29105"/>
    </ligand>
</feature>
<dbReference type="PANTHER" id="PTHR42752:SF1">
    <property type="entry name" value="IMIDAZOLONEPROPIONASE-RELATED"/>
    <property type="match status" value="1"/>
</dbReference>
<comment type="pathway">
    <text evidence="7">Amino-acid degradation; L-histidine degradation into L-glutamate; N-formimidoyl-L-glutamate from L-histidine: step 3/3.</text>
</comment>
<reference evidence="10" key="1">
    <citation type="journal article" date="2019" name="Int. J. Syst. Evol. Microbiol.">
        <title>The Global Catalogue of Microorganisms (GCM) 10K type strain sequencing project: providing services to taxonomists for standard genome sequencing and annotation.</title>
        <authorList>
            <consortium name="The Broad Institute Genomics Platform"/>
            <consortium name="The Broad Institute Genome Sequencing Center for Infectious Disease"/>
            <person name="Wu L."/>
            <person name="Ma J."/>
        </authorList>
    </citation>
    <scope>NUCLEOTIDE SEQUENCE [LARGE SCALE GENOMIC DNA]</scope>
    <source>
        <strain evidence="10">JCM 16546</strain>
    </source>
</reference>
<dbReference type="InterPro" id="IPR006680">
    <property type="entry name" value="Amidohydro-rel"/>
</dbReference>
<accession>A0ABP7BRW0</accession>
<evidence type="ECO:0000313" key="10">
    <source>
        <dbReference type="Proteomes" id="UP001410795"/>
    </source>
</evidence>
<dbReference type="HAMAP" id="MF_00372">
    <property type="entry name" value="HutI"/>
    <property type="match status" value="1"/>
</dbReference>
<feature type="binding site" evidence="7">
    <location>
        <position position="294"/>
    </location>
    <ligand>
        <name>Fe(3+)</name>
        <dbReference type="ChEBI" id="CHEBI:29034"/>
    </ligand>
</feature>
<comment type="cofactor">
    <cofactor evidence="7">
        <name>Zn(2+)</name>
        <dbReference type="ChEBI" id="CHEBI:29105"/>
    </cofactor>
    <cofactor evidence="7">
        <name>Fe(3+)</name>
        <dbReference type="ChEBI" id="CHEBI:29034"/>
    </cofactor>
    <text evidence="7">Binds 1 zinc or iron ion per subunit.</text>
</comment>